<dbReference type="Gene3D" id="3.80.10.10">
    <property type="entry name" value="Ribonuclease Inhibitor"/>
    <property type="match status" value="1"/>
</dbReference>
<evidence type="ECO:0000313" key="3">
    <source>
        <dbReference type="Proteomes" id="UP000515264"/>
    </source>
</evidence>
<evidence type="ECO:0000256" key="1">
    <source>
        <dbReference type="SAM" id="Phobius"/>
    </source>
</evidence>
<keyword evidence="1" id="KW-0812">Transmembrane</keyword>
<organism evidence="2 3">
    <name type="scientific">Vibrio spartinae</name>
    <dbReference type="NCBI Taxonomy" id="1918945"/>
    <lineage>
        <taxon>Bacteria</taxon>
        <taxon>Pseudomonadati</taxon>
        <taxon>Pseudomonadota</taxon>
        <taxon>Gammaproteobacteria</taxon>
        <taxon>Vibrionales</taxon>
        <taxon>Vibrionaceae</taxon>
        <taxon>Vibrio</taxon>
    </lineage>
</organism>
<dbReference type="Proteomes" id="UP000515264">
    <property type="component" value="Chromosome 2"/>
</dbReference>
<protein>
    <recommendedName>
        <fullName evidence="4">Internalin-A</fullName>
    </recommendedName>
</protein>
<keyword evidence="1" id="KW-0472">Membrane</keyword>
<gene>
    <name evidence="2" type="ORF">Vspart_04446</name>
</gene>
<keyword evidence="3" id="KW-1185">Reference proteome</keyword>
<dbReference type="InterPro" id="IPR032675">
    <property type="entry name" value="LRR_dom_sf"/>
</dbReference>
<accession>A0ABX6R7M3</accession>
<evidence type="ECO:0000313" key="2">
    <source>
        <dbReference type="EMBL" id="QMV17022.1"/>
    </source>
</evidence>
<evidence type="ECO:0008006" key="4">
    <source>
        <dbReference type="Google" id="ProtNLM"/>
    </source>
</evidence>
<feature type="transmembrane region" description="Helical" evidence="1">
    <location>
        <begin position="7"/>
        <end position="24"/>
    </location>
</feature>
<proteinExistence type="predicted"/>
<sequence>MLSFIRIIFIIGIINLCGSFQIFAKTEQVELAGRMTDTDAYMATSGFEKLDSVNIKNINKFRSLGILTITAGDIDLHFIGENHTVTRISLILQSDHPEKFYQTISSLKQFKKISSLNITLMSPMPRLDLSQLQGLKEFSLTSPKFTPQNLILPNTTKELSISSPEFHTNGLEKFRNIQTLDITAEHLTFDLHTPIPTIKTMVLELHKTTSLNGIEQFPNLTSLRLDTIRLTDYSALTMLKSLNQLTIDTAGVEKLPTIHNPAIQKLVIHYRDTHDPNNKRYLGNSEHFKDKIGKNISDIGQITAMTGLKSLELHHPTINVSPLEKMEIEELTLDDHHPLPIGTLRNMKHLKMLELGYKEYEGSQLKQIINSKYTDKNEFDALIISNAERGSIVYGKNATLIPVHKIQLDTYTRCGSNQIVLNPKFMNLSINDYMAVLKKAFAQTNAGVESRYFIQSCNSSSAVINKIIVH</sequence>
<dbReference type="EMBL" id="CP046269">
    <property type="protein sequence ID" value="QMV17022.1"/>
    <property type="molecule type" value="Genomic_DNA"/>
</dbReference>
<reference evidence="2 3" key="1">
    <citation type="journal article" date="2020" name="J. Nat. Prod.">
        <title>Genomics-Metabolomics Profiling Disclosed Marine Vibrio spartinae 3.6 as a Producer of a New Branched Side Chain Prodigiosin.</title>
        <authorList>
            <person name="Vitale G.A."/>
            <person name="Sciarretta M."/>
            <person name="Palma Esposito F."/>
            <person name="January G.G."/>
            <person name="Giaccio M."/>
            <person name="Bunk B."/>
            <person name="Sproer C."/>
            <person name="Bajerski F."/>
            <person name="Power D."/>
            <person name="Festa C."/>
            <person name="Monti M.C."/>
            <person name="D'Auria M.V."/>
            <person name="de Pascale D."/>
        </authorList>
    </citation>
    <scope>NUCLEOTIDE SEQUENCE [LARGE SCALE GENOMIC DNA]</scope>
    <source>
        <strain evidence="2 3">3.6</strain>
    </source>
</reference>
<keyword evidence="1" id="KW-1133">Transmembrane helix</keyword>
<name>A0ABX6R7M3_9VIBR</name>
<dbReference type="RefSeq" id="WP_182288874.1">
    <property type="nucleotide sequence ID" value="NZ_CP046269.1"/>
</dbReference>
<dbReference type="SUPFAM" id="SSF52047">
    <property type="entry name" value="RNI-like"/>
    <property type="match status" value="1"/>
</dbReference>